<gene>
    <name evidence="1" type="ORF">Taro_001044</name>
</gene>
<accession>A0A843TGZ9</accession>
<organism evidence="1 2">
    <name type="scientific">Colocasia esculenta</name>
    <name type="common">Wild taro</name>
    <name type="synonym">Arum esculentum</name>
    <dbReference type="NCBI Taxonomy" id="4460"/>
    <lineage>
        <taxon>Eukaryota</taxon>
        <taxon>Viridiplantae</taxon>
        <taxon>Streptophyta</taxon>
        <taxon>Embryophyta</taxon>
        <taxon>Tracheophyta</taxon>
        <taxon>Spermatophyta</taxon>
        <taxon>Magnoliopsida</taxon>
        <taxon>Liliopsida</taxon>
        <taxon>Araceae</taxon>
        <taxon>Aroideae</taxon>
        <taxon>Colocasieae</taxon>
        <taxon>Colocasia</taxon>
    </lineage>
</organism>
<protein>
    <submittedName>
        <fullName evidence="1">Uncharacterized protein</fullName>
    </submittedName>
</protein>
<proteinExistence type="predicted"/>
<evidence type="ECO:0000313" key="1">
    <source>
        <dbReference type="EMBL" id="MQL68773.1"/>
    </source>
</evidence>
<dbReference type="Proteomes" id="UP000652761">
    <property type="component" value="Unassembled WGS sequence"/>
</dbReference>
<dbReference type="AlphaFoldDB" id="A0A843TGZ9"/>
<comment type="caution">
    <text evidence="1">The sequence shown here is derived from an EMBL/GenBank/DDBJ whole genome shotgun (WGS) entry which is preliminary data.</text>
</comment>
<name>A0A843TGZ9_COLES</name>
<sequence length="72" mass="8518">MLMHMSSMHRTCRRVLKKQFFCKRYGLFSGRMMAVSTCVADSNIDCRQQQVNDNIDCRQQQVNDNIPTINFR</sequence>
<dbReference type="EMBL" id="NMUH01000021">
    <property type="protein sequence ID" value="MQL68773.1"/>
    <property type="molecule type" value="Genomic_DNA"/>
</dbReference>
<keyword evidence="2" id="KW-1185">Reference proteome</keyword>
<reference evidence="1" key="1">
    <citation type="submission" date="2017-07" db="EMBL/GenBank/DDBJ databases">
        <title>Taro Niue Genome Assembly and Annotation.</title>
        <authorList>
            <person name="Atibalentja N."/>
            <person name="Keating K."/>
            <person name="Fields C.J."/>
        </authorList>
    </citation>
    <scope>NUCLEOTIDE SEQUENCE</scope>
    <source>
        <strain evidence="1">Niue_2</strain>
        <tissue evidence="1">Leaf</tissue>
    </source>
</reference>
<evidence type="ECO:0000313" key="2">
    <source>
        <dbReference type="Proteomes" id="UP000652761"/>
    </source>
</evidence>